<accession>A0ABX3VWR3</accession>
<comment type="caution">
    <text evidence="2">The sequence shown here is derived from an EMBL/GenBank/DDBJ whole genome shotgun (WGS) entry which is preliminary data.</text>
</comment>
<protein>
    <submittedName>
        <fullName evidence="2">Uncharacterized protein</fullName>
    </submittedName>
</protein>
<reference evidence="2 3" key="1">
    <citation type="submission" date="2016-01" db="EMBL/GenBank/DDBJ databases">
        <title>The new phylogeny of the genus Mycobacterium.</title>
        <authorList>
            <person name="Tarcisio F."/>
            <person name="Conor M."/>
            <person name="Antonella G."/>
            <person name="Elisabetta G."/>
            <person name="Giulia F.S."/>
            <person name="Sara T."/>
            <person name="Anna F."/>
            <person name="Clotilde B."/>
            <person name="Roberto B."/>
            <person name="Veronica D.S."/>
            <person name="Fabio R."/>
            <person name="Monica P."/>
            <person name="Olivier J."/>
            <person name="Enrico T."/>
            <person name="Nicola S."/>
        </authorList>
    </citation>
    <scope>NUCLEOTIDE SEQUENCE [LARGE SCALE GENOMIC DNA]</scope>
    <source>
        <strain evidence="2 3">DSM 44626</strain>
    </source>
</reference>
<gene>
    <name evidence="2" type="ORF">AWC29_29470</name>
</gene>
<name>A0ABX3VWR3_9MYCO</name>
<feature type="region of interest" description="Disordered" evidence="1">
    <location>
        <begin position="1"/>
        <end position="37"/>
    </location>
</feature>
<dbReference type="Proteomes" id="UP000193710">
    <property type="component" value="Unassembled WGS sequence"/>
</dbReference>
<proteinExistence type="predicted"/>
<evidence type="ECO:0000256" key="1">
    <source>
        <dbReference type="SAM" id="MobiDB-lite"/>
    </source>
</evidence>
<dbReference type="EMBL" id="LQPY01000042">
    <property type="protein sequence ID" value="ORW99110.1"/>
    <property type="molecule type" value="Genomic_DNA"/>
</dbReference>
<sequence length="117" mass="13239">MIGRPSTSRRPRLGVRTDAEHRLPTTAMPPPRIPRPTALVVSPHQLQGTDTWAEEPDRELQVDIRMLDLDHFDKKSVLVVDMHCRCEHRTVVDDHVSNGIEDATARVGGQTRQQQFG</sequence>
<organism evidence="2 3">
    <name type="scientific">Mycobacterium triplex</name>
    <dbReference type="NCBI Taxonomy" id="47839"/>
    <lineage>
        <taxon>Bacteria</taxon>
        <taxon>Bacillati</taxon>
        <taxon>Actinomycetota</taxon>
        <taxon>Actinomycetes</taxon>
        <taxon>Mycobacteriales</taxon>
        <taxon>Mycobacteriaceae</taxon>
        <taxon>Mycobacterium</taxon>
        <taxon>Mycobacterium simiae complex</taxon>
    </lineage>
</organism>
<evidence type="ECO:0000313" key="2">
    <source>
        <dbReference type="EMBL" id="ORW99110.1"/>
    </source>
</evidence>
<keyword evidence="3" id="KW-1185">Reference proteome</keyword>
<evidence type="ECO:0000313" key="3">
    <source>
        <dbReference type="Proteomes" id="UP000193710"/>
    </source>
</evidence>